<keyword evidence="7" id="KW-1185">Reference proteome</keyword>
<sequence>MRGECICGAVKITIPDISEVAVCHCATCRRWGGGPLFTVDHDGKLEIEGEENISEYQSSDWAERAFCSKCGSHLFYHLKFHDHFALSAGLFQDVPLKKISQQIFIDQKPDFYELANDTPKLTGEEAFAAFEASNNEED</sequence>
<evidence type="ECO:0000313" key="6">
    <source>
        <dbReference type="EMBL" id="KCZ63531.1"/>
    </source>
</evidence>
<dbReference type="SUPFAM" id="SSF51316">
    <property type="entry name" value="Mss4-like"/>
    <property type="match status" value="1"/>
</dbReference>
<dbReference type="OrthoDB" id="9807246at2"/>
<dbReference type="Proteomes" id="UP000024547">
    <property type="component" value="Unassembled WGS sequence"/>
</dbReference>
<keyword evidence="2" id="KW-0479">Metal-binding</keyword>
<evidence type="ECO:0000256" key="1">
    <source>
        <dbReference type="ARBA" id="ARBA00005495"/>
    </source>
</evidence>
<dbReference type="Gene3D" id="3.90.1590.10">
    <property type="entry name" value="glutathione-dependent formaldehyde- activating enzyme (gfa)"/>
    <property type="match status" value="1"/>
</dbReference>
<dbReference type="EMBL" id="AWFH01000006">
    <property type="protein sequence ID" value="KCZ63531.1"/>
    <property type="molecule type" value="Genomic_DNA"/>
</dbReference>
<dbReference type="RefSeq" id="WP_035549672.1">
    <property type="nucleotide sequence ID" value="NZ_AWFH01000006.1"/>
</dbReference>
<evidence type="ECO:0000259" key="5">
    <source>
        <dbReference type="PROSITE" id="PS51891"/>
    </source>
</evidence>
<dbReference type="InterPro" id="IPR011057">
    <property type="entry name" value="Mss4-like_sf"/>
</dbReference>
<dbReference type="GO" id="GO:0046872">
    <property type="term" value="F:metal ion binding"/>
    <property type="evidence" value="ECO:0007669"/>
    <property type="project" value="UniProtKB-KW"/>
</dbReference>
<dbReference type="STRING" id="1280948.HY36_14645"/>
<accession>A0A059E753</accession>
<keyword evidence="3" id="KW-0862">Zinc</keyword>
<evidence type="ECO:0000313" key="7">
    <source>
        <dbReference type="Proteomes" id="UP000024547"/>
    </source>
</evidence>
<comment type="similarity">
    <text evidence="1">Belongs to the Gfa family.</text>
</comment>
<dbReference type="AlphaFoldDB" id="A0A059E753"/>
<dbReference type="PATRIC" id="fig|1280948.3.peg.1164"/>
<feature type="domain" description="CENP-V/GFA" evidence="5">
    <location>
        <begin position="1"/>
        <end position="113"/>
    </location>
</feature>
<dbReference type="Pfam" id="PF04828">
    <property type="entry name" value="GFA"/>
    <property type="match status" value="1"/>
</dbReference>
<keyword evidence="4" id="KW-0456">Lyase</keyword>
<evidence type="ECO:0000256" key="4">
    <source>
        <dbReference type="ARBA" id="ARBA00023239"/>
    </source>
</evidence>
<dbReference type="PANTHER" id="PTHR33337:SF40">
    <property type="entry name" value="CENP-V_GFA DOMAIN-CONTAINING PROTEIN-RELATED"/>
    <property type="match status" value="1"/>
</dbReference>
<organism evidence="6 7">
    <name type="scientific">Hyphomonas atlantica</name>
    <dbReference type="NCBI Taxonomy" id="1280948"/>
    <lineage>
        <taxon>Bacteria</taxon>
        <taxon>Pseudomonadati</taxon>
        <taxon>Pseudomonadota</taxon>
        <taxon>Alphaproteobacteria</taxon>
        <taxon>Hyphomonadales</taxon>
        <taxon>Hyphomonadaceae</taxon>
        <taxon>Hyphomonas</taxon>
    </lineage>
</organism>
<comment type="caution">
    <text evidence="6">The sequence shown here is derived from an EMBL/GenBank/DDBJ whole genome shotgun (WGS) entry which is preliminary data.</text>
</comment>
<dbReference type="eggNOG" id="COG3791">
    <property type="taxonomic scope" value="Bacteria"/>
</dbReference>
<dbReference type="PANTHER" id="PTHR33337">
    <property type="entry name" value="GFA DOMAIN-CONTAINING PROTEIN"/>
    <property type="match status" value="1"/>
</dbReference>
<gene>
    <name evidence="6" type="ORF">HY36_14645</name>
</gene>
<protein>
    <recommendedName>
        <fullName evidence="5">CENP-V/GFA domain-containing protein</fullName>
    </recommendedName>
</protein>
<evidence type="ECO:0000256" key="3">
    <source>
        <dbReference type="ARBA" id="ARBA00022833"/>
    </source>
</evidence>
<reference evidence="6 7" key="1">
    <citation type="journal article" date="2014" name="Antonie Van Leeuwenhoek">
        <title>Hyphomonas beringensis sp. nov. and Hyphomonas chukchiensis sp. nov., isolated from surface seawater of the Bering Sea and Chukchi Sea.</title>
        <authorList>
            <person name="Li C."/>
            <person name="Lai Q."/>
            <person name="Li G."/>
            <person name="Dong C."/>
            <person name="Wang J."/>
            <person name="Liao Y."/>
            <person name="Shao Z."/>
        </authorList>
    </citation>
    <scope>NUCLEOTIDE SEQUENCE [LARGE SCALE GENOMIC DNA]</scope>
    <source>
        <strain evidence="6 7">22II1-22F38</strain>
    </source>
</reference>
<name>A0A059E753_9PROT</name>
<evidence type="ECO:0000256" key="2">
    <source>
        <dbReference type="ARBA" id="ARBA00022723"/>
    </source>
</evidence>
<dbReference type="InterPro" id="IPR006913">
    <property type="entry name" value="CENP-V/GFA"/>
</dbReference>
<dbReference type="GeneID" id="92499219"/>
<dbReference type="PROSITE" id="PS51891">
    <property type="entry name" value="CENP_V_GFA"/>
    <property type="match status" value="1"/>
</dbReference>
<proteinExistence type="inferred from homology"/>
<dbReference type="GO" id="GO:0016846">
    <property type="term" value="F:carbon-sulfur lyase activity"/>
    <property type="evidence" value="ECO:0007669"/>
    <property type="project" value="InterPro"/>
</dbReference>